<dbReference type="AlphaFoldDB" id="E6UI62"/>
<dbReference type="Proteomes" id="UP000006919">
    <property type="component" value="Chromosome"/>
</dbReference>
<evidence type="ECO:0000313" key="1">
    <source>
        <dbReference type="EMBL" id="ADU21315.1"/>
    </source>
</evidence>
<gene>
    <name evidence="1" type="ordered locus">Rumal_0782</name>
</gene>
<organism evidence="1 2">
    <name type="scientific">Ruminococcus albus (strain ATCC 27210 / DSM 20455 / JCM 14654 / NCDO 2250 / 7)</name>
    <dbReference type="NCBI Taxonomy" id="697329"/>
    <lineage>
        <taxon>Bacteria</taxon>
        <taxon>Bacillati</taxon>
        <taxon>Bacillota</taxon>
        <taxon>Clostridia</taxon>
        <taxon>Eubacteriales</taxon>
        <taxon>Oscillospiraceae</taxon>
        <taxon>Ruminococcus</taxon>
    </lineage>
</organism>
<evidence type="ECO:0000313" key="2">
    <source>
        <dbReference type="Proteomes" id="UP000006919"/>
    </source>
</evidence>
<proteinExistence type="predicted"/>
<sequence>MSIENFEKTDELFSLGLNCGLCRYRLLGNCNSCFKDSSFK</sequence>
<name>E6UI62_RUMA7</name>
<dbReference type="HOGENOM" id="CLU_3295977_0_0_9"/>
<protein>
    <submittedName>
        <fullName evidence="1">Uncharacterized protein</fullName>
    </submittedName>
</protein>
<dbReference type="EMBL" id="CP002403">
    <property type="protein sequence ID" value="ADU21315.1"/>
    <property type="molecule type" value="Genomic_DNA"/>
</dbReference>
<dbReference type="RefSeq" id="WP_013497498.1">
    <property type="nucleotide sequence ID" value="NC_014833.1"/>
</dbReference>
<accession>E6UI62</accession>
<reference evidence="1 2" key="1">
    <citation type="journal article" date="2011" name="J. Bacteriol.">
        <title>Complete genome of the cellulolytic ruminal bacterium Ruminococcus albus 7.</title>
        <authorList>
            <person name="Suen G."/>
            <person name="Stevenson D.M."/>
            <person name="Bruce D.C."/>
            <person name="Chertkov O."/>
            <person name="Copeland A."/>
            <person name="Cheng J.F."/>
            <person name="Detter C."/>
            <person name="Detter J.C."/>
            <person name="Goodwin L.A."/>
            <person name="Han C.S."/>
            <person name="Hauser L.J."/>
            <person name="Ivanova N.N."/>
            <person name="Kyrpides N.C."/>
            <person name="Land M.L."/>
            <person name="Lapidus A."/>
            <person name="Lucas S."/>
            <person name="Ovchinnikova G."/>
            <person name="Pitluck S."/>
            <person name="Tapia R."/>
            <person name="Woyke T."/>
            <person name="Boyum J."/>
            <person name="Mead D."/>
            <person name="Weimer P.J."/>
        </authorList>
    </citation>
    <scope>NUCLEOTIDE SEQUENCE [LARGE SCALE GENOMIC DNA]</scope>
    <source>
        <strain evidence="2">ATCC 27210 / DSM 20455 / JCM 14654 / NCDO 2250 / 7</strain>
    </source>
</reference>
<dbReference type="KEGG" id="ral:Rumal_0782"/>